<sequence length="441" mass="49818">MVLNEFEYNTYKLSFIIEEITYLSMKFACTLTIGNRQLATIPIYAKEKPSKSTLALCKHPSKDAYFIILFNNQNPHGKKYQVTRNVLSVRTNFVSEGKATLQFEAPPHDFYIQTKEVLQLKVFLHAVRCSIQGVSSGNPIASSFNVTPSSVKNLLPTKLIIKKRSDYPANGFPRTLEHLKINDIGRASLDQGILKLSRLVSLDLSHNCIEFLPNEFSNLTGLQELNLGNNMFGKGSPAQWGWISGSVAKNLKLLDLCHNTLAFLPDNFIKFTRLITLHLDHNELKSLPSGIGNMSCMQVFTVSYNLLESLPGTVKRWKLSNIDLSHNKFTIHRGNDSETPAVKHLRLCSLKEYSGKAVLNYKLHYAPGTIPATLIRYLERAKYCICGKACFDVFILGVDRLYLQAIAKNYTHTSESPRIPISCHFCSVHCLMKYKMRFAIT</sequence>
<evidence type="ECO:0000313" key="5">
    <source>
        <dbReference type="EMBL" id="KRT86037.1"/>
    </source>
</evidence>
<organism evidence="5 6">
    <name type="scientific">Oryctes borbonicus</name>
    <dbReference type="NCBI Taxonomy" id="1629725"/>
    <lineage>
        <taxon>Eukaryota</taxon>
        <taxon>Metazoa</taxon>
        <taxon>Ecdysozoa</taxon>
        <taxon>Arthropoda</taxon>
        <taxon>Hexapoda</taxon>
        <taxon>Insecta</taxon>
        <taxon>Pterygota</taxon>
        <taxon>Neoptera</taxon>
        <taxon>Endopterygota</taxon>
        <taxon>Coleoptera</taxon>
        <taxon>Polyphaga</taxon>
        <taxon>Scarabaeiformia</taxon>
        <taxon>Scarabaeidae</taxon>
        <taxon>Dynastinae</taxon>
        <taxon>Oryctes</taxon>
    </lineage>
</organism>
<dbReference type="InterPro" id="IPR050216">
    <property type="entry name" value="LRR_domain-containing"/>
</dbReference>
<dbReference type="InterPro" id="IPR032675">
    <property type="entry name" value="LRR_dom_sf"/>
</dbReference>
<dbReference type="AlphaFoldDB" id="A0A0T6BFC1"/>
<evidence type="ECO:0000256" key="1">
    <source>
        <dbReference type="ARBA" id="ARBA00022614"/>
    </source>
</evidence>
<protein>
    <recommendedName>
        <fullName evidence="4">PIF1/LRR1 pleckstrin homology domain-containing protein</fullName>
    </recommendedName>
</protein>
<comment type="caution">
    <text evidence="5">The sequence shown here is derived from an EMBL/GenBank/DDBJ whole genome shotgun (WGS) entry which is preliminary data.</text>
</comment>
<dbReference type="SMART" id="SM00369">
    <property type="entry name" value="LRR_TYP"/>
    <property type="match status" value="4"/>
</dbReference>
<keyword evidence="2" id="KW-0677">Repeat</keyword>
<keyword evidence="3" id="KW-0539">Nucleus</keyword>
<dbReference type="Proteomes" id="UP000051574">
    <property type="component" value="Unassembled WGS sequence"/>
</dbReference>
<dbReference type="PANTHER" id="PTHR48051:SF52">
    <property type="entry name" value="LEUCINE-RICH REPEAT PROTEIN 1"/>
    <property type="match status" value="1"/>
</dbReference>
<dbReference type="InterPro" id="IPR003591">
    <property type="entry name" value="Leu-rich_rpt_typical-subtyp"/>
</dbReference>
<keyword evidence="6" id="KW-1185">Reference proteome</keyword>
<dbReference type="PROSITE" id="PS51450">
    <property type="entry name" value="LRR"/>
    <property type="match status" value="1"/>
</dbReference>
<proteinExistence type="predicted"/>
<dbReference type="OrthoDB" id="17912at2759"/>
<dbReference type="PANTHER" id="PTHR48051">
    <property type="match status" value="1"/>
</dbReference>
<evidence type="ECO:0000259" key="4">
    <source>
        <dbReference type="Pfam" id="PF25344"/>
    </source>
</evidence>
<dbReference type="Pfam" id="PF13855">
    <property type="entry name" value="LRR_8"/>
    <property type="match status" value="1"/>
</dbReference>
<evidence type="ECO:0000256" key="2">
    <source>
        <dbReference type="ARBA" id="ARBA00022737"/>
    </source>
</evidence>
<feature type="domain" description="PIF1/LRR1 pleckstrin homology" evidence="4">
    <location>
        <begin position="25"/>
        <end position="138"/>
    </location>
</feature>
<dbReference type="GO" id="GO:0005737">
    <property type="term" value="C:cytoplasm"/>
    <property type="evidence" value="ECO:0007669"/>
    <property type="project" value="TreeGrafter"/>
</dbReference>
<name>A0A0T6BFC1_9SCAR</name>
<dbReference type="SUPFAM" id="SSF52058">
    <property type="entry name" value="L domain-like"/>
    <property type="match status" value="1"/>
</dbReference>
<dbReference type="InterPro" id="IPR057437">
    <property type="entry name" value="PIF1/LRR1_PH"/>
</dbReference>
<dbReference type="Pfam" id="PF25344">
    <property type="entry name" value="PH_LRR1"/>
    <property type="match status" value="1"/>
</dbReference>
<keyword evidence="1" id="KW-0433">Leucine-rich repeat</keyword>
<dbReference type="InterPro" id="IPR001611">
    <property type="entry name" value="Leu-rich_rpt"/>
</dbReference>
<reference evidence="5 6" key="1">
    <citation type="submission" date="2015-09" db="EMBL/GenBank/DDBJ databases">
        <title>Draft genome of the scarab beetle Oryctes borbonicus.</title>
        <authorList>
            <person name="Meyer J.M."/>
            <person name="Markov G.V."/>
            <person name="Baskaran P."/>
            <person name="Herrmann M."/>
            <person name="Sommer R.J."/>
            <person name="Roedelsperger C."/>
        </authorList>
    </citation>
    <scope>NUCLEOTIDE SEQUENCE [LARGE SCALE GENOMIC DNA]</scope>
    <source>
        <strain evidence="5">OB123</strain>
        <tissue evidence="5">Whole animal</tissue>
    </source>
</reference>
<evidence type="ECO:0000313" key="6">
    <source>
        <dbReference type="Proteomes" id="UP000051574"/>
    </source>
</evidence>
<dbReference type="EMBL" id="LJIG01000903">
    <property type="protein sequence ID" value="KRT86037.1"/>
    <property type="molecule type" value="Genomic_DNA"/>
</dbReference>
<accession>A0A0T6BFC1</accession>
<evidence type="ECO:0000256" key="3">
    <source>
        <dbReference type="ARBA" id="ARBA00023242"/>
    </source>
</evidence>
<gene>
    <name evidence="5" type="ORF">AMK59_1264</name>
</gene>
<dbReference type="Gene3D" id="3.80.10.10">
    <property type="entry name" value="Ribonuclease Inhibitor"/>
    <property type="match status" value="2"/>
</dbReference>